<feature type="chain" id="PRO_5036202178" evidence="7">
    <location>
        <begin position="17"/>
        <end position="434"/>
    </location>
</feature>
<dbReference type="SUPFAM" id="SSF52743">
    <property type="entry name" value="Subtilisin-like"/>
    <property type="match status" value="1"/>
</dbReference>
<evidence type="ECO:0000256" key="2">
    <source>
        <dbReference type="ARBA" id="ARBA00022670"/>
    </source>
</evidence>
<dbReference type="PANTHER" id="PTHR43806">
    <property type="entry name" value="PEPTIDASE S8"/>
    <property type="match status" value="1"/>
</dbReference>
<gene>
    <name evidence="11" type="ORF">DEBR0S1_24564G</name>
    <name evidence="10" type="ORF">HII12_000193</name>
</gene>
<evidence type="ECO:0000256" key="5">
    <source>
        <dbReference type="PROSITE-ProRule" id="PRU01240"/>
    </source>
</evidence>
<dbReference type="InterPro" id="IPR036852">
    <property type="entry name" value="Peptidase_S8/S53_dom_sf"/>
</dbReference>
<feature type="domain" description="Peptidase S8/S53" evidence="8">
    <location>
        <begin position="138"/>
        <end position="352"/>
    </location>
</feature>
<keyword evidence="3 5" id="KW-0378">Hydrolase</keyword>
<organism evidence="11 12">
    <name type="scientific">Dekkera bruxellensis</name>
    <name type="common">Brettanomyces custersii</name>
    <dbReference type="NCBI Taxonomy" id="5007"/>
    <lineage>
        <taxon>Eukaryota</taxon>
        <taxon>Fungi</taxon>
        <taxon>Dikarya</taxon>
        <taxon>Ascomycota</taxon>
        <taxon>Saccharomycotina</taxon>
        <taxon>Pichiomycetes</taxon>
        <taxon>Pichiales</taxon>
        <taxon>Pichiaceae</taxon>
        <taxon>Brettanomyces</taxon>
    </lineage>
</organism>
<dbReference type="PROSITE" id="PS51892">
    <property type="entry name" value="SUBTILASE"/>
    <property type="match status" value="1"/>
</dbReference>
<dbReference type="Proteomes" id="UP000568158">
    <property type="component" value="Unassembled WGS sequence"/>
</dbReference>
<dbReference type="InterPro" id="IPR034193">
    <property type="entry name" value="PCSK9_ProteinaseK-like"/>
</dbReference>
<dbReference type="Pfam" id="PF00082">
    <property type="entry name" value="Peptidase_S8"/>
    <property type="match status" value="1"/>
</dbReference>
<evidence type="ECO:0000259" key="8">
    <source>
        <dbReference type="Pfam" id="PF00082"/>
    </source>
</evidence>
<keyword evidence="12" id="KW-1185">Reference proteome</keyword>
<sequence length="434" mass="46465">MLALLLFFTIATGVFASPIVNTWRKPARYLLQLKNPMTMESLCLQDDKVQSANHVRSGIRKVFSFGQFEGMVGEFTKDVIQRLADNPLVARISPDITVKTADYSTQYNAPNHLVRLSQDGPIENDDDNEYFYDSNLLGRGVNVYIIDTGVFVEHPEFEGRALLGPNYSNDARHIDYVGHGTHVAGIAASKTYGVAKKAQIISIKTLDHNGQGSLSSVIAGLEYAVNHRAEAEKPGVANLSLGAARSTILDAAIEAAVESGLLIIAAAGNSNIDACRTSPAGSTNAISVGAINDVKDKIASFSNWGHCVDIFSSGVDVKSVSNNPYDFGQSKQMSGTSMASPAVAGIAAQLLGNGTSMIDIRGEITRLAISGSIPRTSLLLRPGSPNKIANTGVRQWDVYQKAKSISHNSTLINGYKKIQVSGKEMEHALAALQK</sequence>
<dbReference type="FunFam" id="3.40.50.200:FF:000007">
    <property type="entry name" value="Subtilisin-like serine protease"/>
    <property type="match status" value="1"/>
</dbReference>
<dbReference type="EMBL" id="JABCYN010000003">
    <property type="protein sequence ID" value="KAF6016152.1"/>
    <property type="molecule type" value="Genomic_DNA"/>
</dbReference>
<dbReference type="PRINTS" id="PR00723">
    <property type="entry name" value="SUBTILISIN"/>
</dbReference>
<evidence type="ECO:0000256" key="6">
    <source>
        <dbReference type="RuleBase" id="RU003355"/>
    </source>
</evidence>
<keyword evidence="2 5" id="KW-0645">Protease</keyword>
<dbReference type="PROSITE" id="PS00138">
    <property type="entry name" value="SUBTILASE_SER"/>
    <property type="match status" value="1"/>
</dbReference>
<dbReference type="GO" id="GO:0006508">
    <property type="term" value="P:proteolysis"/>
    <property type="evidence" value="ECO:0007669"/>
    <property type="project" value="UniProtKB-KW"/>
</dbReference>
<feature type="signal peptide" evidence="7">
    <location>
        <begin position="1"/>
        <end position="16"/>
    </location>
</feature>
<reference evidence="10 13" key="2">
    <citation type="journal article" date="2020" name="Appl. Microbiol. Biotechnol.">
        <title>Targeted gene deletion in Brettanomyces bruxellensis with an expression-free CRISPR-Cas9 system.</title>
        <authorList>
            <person name="Varela C."/>
            <person name="Bartel C."/>
            <person name="Onetto C."/>
            <person name="Borneman A."/>
        </authorList>
    </citation>
    <scope>NUCLEOTIDE SEQUENCE [LARGE SCALE GENOMIC DNA]</scope>
    <source>
        <strain evidence="10 13">AWRI1613</strain>
    </source>
</reference>
<evidence type="ECO:0000313" key="11">
    <source>
        <dbReference type="EMBL" id="VUG16744.1"/>
    </source>
</evidence>
<feature type="active site" description="Charge relay system" evidence="5">
    <location>
        <position position="147"/>
    </location>
</feature>
<dbReference type="SUPFAM" id="SSF54897">
    <property type="entry name" value="Protease propeptides/inhibitors"/>
    <property type="match status" value="1"/>
</dbReference>
<evidence type="ECO:0000256" key="7">
    <source>
        <dbReference type="SAM" id="SignalP"/>
    </source>
</evidence>
<name>A0A7D9H056_DEKBR</name>
<reference evidence="11 12" key="1">
    <citation type="submission" date="2019-07" db="EMBL/GenBank/DDBJ databases">
        <authorList>
            <person name="Friedrich A."/>
            <person name="Schacherer J."/>
        </authorList>
    </citation>
    <scope>NUCLEOTIDE SEQUENCE [LARGE SCALE GENOMIC DNA]</scope>
</reference>
<dbReference type="InterPro" id="IPR022398">
    <property type="entry name" value="Peptidase_S8_His-AS"/>
</dbReference>
<dbReference type="PANTHER" id="PTHR43806:SF13">
    <property type="entry name" value="SUBTILASE-TYPE PROTEINASE RRT12"/>
    <property type="match status" value="1"/>
</dbReference>
<dbReference type="InterPro" id="IPR050131">
    <property type="entry name" value="Peptidase_S8_subtilisin-like"/>
</dbReference>
<proteinExistence type="inferred from homology"/>
<evidence type="ECO:0000256" key="4">
    <source>
        <dbReference type="ARBA" id="ARBA00022825"/>
    </source>
</evidence>
<dbReference type="Pfam" id="PF05922">
    <property type="entry name" value="Inhibitor_I9"/>
    <property type="match status" value="1"/>
</dbReference>
<feature type="active site" description="Charge relay system" evidence="5">
    <location>
        <position position="179"/>
    </location>
</feature>
<dbReference type="CDD" id="cd04077">
    <property type="entry name" value="Peptidases_S8_PCSK9_ProteinaseK_like"/>
    <property type="match status" value="1"/>
</dbReference>
<keyword evidence="7" id="KW-0732">Signal</keyword>
<evidence type="ECO:0000313" key="13">
    <source>
        <dbReference type="Proteomes" id="UP000568158"/>
    </source>
</evidence>
<evidence type="ECO:0000259" key="9">
    <source>
        <dbReference type="Pfam" id="PF05922"/>
    </source>
</evidence>
<dbReference type="EMBL" id="CABFWN010000001">
    <property type="protein sequence ID" value="VUG16744.1"/>
    <property type="molecule type" value="Genomic_DNA"/>
</dbReference>
<dbReference type="InterPro" id="IPR023827">
    <property type="entry name" value="Peptidase_S8_Asp-AS"/>
</dbReference>
<evidence type="ECO:0000256" key="3">
    <source>
        <dbReference type="ARBA" id="ARBA00022801"/>
    </source>
</evidence>
<keyword evidence="4 5" id="KW-0720">Serine protease</keyword>
<dbReference type="Gene3D" id="3.40.50.200">
    <property type="entry name" value="Peptidase S8/S53 domain"/>
    <property type="match status" value="1"/>
</dbReference>
<accession>A0A7D9H056</accession>
<dbReference type="PROSITE" id="PS00137">
    <property type="entry name" value="SUBTILASE_HIS"/>
    <property type="match status" value="1"/>
</dbReference>
<dbReference type="InterPro" id="IPR010259">
    <property type="entry name" value="S8pro/Inhibitor_I9"/>
</dbReference>
<dbReference type="InterPro" id="IPR023828">
    <property type="entry name" value="Peptidase_S8_Ser-AS"/>
</dbReference>
<dbReference type="PROSITE" id="PS00136">
    <property type="entry name" value="SUBTILASE_ASP"/>
    <property type="match status" value="1"/>
</dbReference>
<evidence type="ECO:0000313" key="12">
    <source>
        <dbReference type="Proteomes" id="UP000478008"/>
    </source>
</evidence>
<evidence type="ECO:0000313" key="10">
    <source>
        <dbReference type="EMBL" id="KAF6016152.1"/>
    </source>
</evidence>
<feature type="active site" description="Charge relay system" evidence="5">
    <location>
        <position position="337"/>
    </location>
</feature>
<dbReference type="InterPro" id="IPR015500">
    <property type="entry name" value="Peptidase_S8_subtilisin-rel"/>
</dbReference>
<comment type="similarity">
    <text evidence="1 5 6">Belongs to the peptidase S8 family.</text>
</comment>
<dbReference type="AlphaFoldDB" id="A0A7D9H056"/>
<dbReference type="InterPro" id="IPR000209">
    <property type="entry name" value="Peptidase_S8/S53_dom"/>
</dbReference>
<dbReference type="Proteomes" id="UP000478008">
    <property type="component" value="Unassembled WGS sequence"/>
</dbReference>
<evidence type="ECO:0000256" key="1">
    <source>
        <dbReference type="ARBA" id="ARBA00011073"/>
    </source>
</evidence>
<dbReference type="GO" id="GO:0004252">
    <property type="term" value="F:serine-type endopeptidase activity"/>
    <property type="evidence" value="ECO:0007669"/>
    <property type="project" value="UniProtKB-UniRule"/>
</dbReference>
<protein>
    <submittedName>
        <fullName evidence="11">DEBR0S1_24564g1_1</fullName>
    </submittedName>
</protein>
<feature type="domain" description="Inhibitor I9" evidence="9">
    <location>
        <begin position="50"/>
        <end position="100"/>
    </location>
</feature>